<dbReference type="EMBL" id="UYRR01030973">
    <property type="protein sequence ID" value="VDK41876.1"/>
    <property type="molecule type" value="Genomic_DNA"/>
</dbReference>
<evidence type="ECO:0000256" key="1">
    <source>
        <dbReference type="SAM" id="MobiDB-lite"/>
    </source>
</evidence>
<feature type="compositionally biased region" description="Polar residues" evidence="1">
    <location>
        <begin position="265"/>
        <end position="291"/>
    </location>
</feature>
<keyword evidence="3" id="KW-1185">Reference proteome</keyword>
<sequence>MQQPFERPTAEQTERGPALRQNVSGTRRAARGARRQNPSATPASSNGLTWPPHFSSQSQNPPRRTRNTAGLSQHLEFSELITFNDPVVYVVSQILRARTTLLLAPDQSDEIMRTAPAIISINQTSQFVDDQGTIIQTGYRREQMFTLDHYFVYAYRRIMYGWVINNPQERISFEAELALNSNHTTVDWSQFCRDICIGWCQDHAPALGGIDANFQPCELINKQIGAPNESAAFSSSNPSSVRLESSDNVHSVITLTISNDDESDVISSTHPTPDNNNSTLGRTQQQNSSDSLILLSTDGT</sequence>
<organism evidence="4">
    <name type="scientific">Anisakis simplex</name>
    <name type="common">Herring worm</name>
    <dbReference type="NCBI Taxonomy" id="6269"/>
    <lineage>
        <taxon>Eukaryota</taxon>
        <taxon>Metazoa</taxon>
        <taxon>Ecdysozoa</taxon>
        <taxon>Nematoda</taxon>
        <taxon>Chromadorea</taxon>
        <taxon>Rhabditida</taxon>
        <taxon>Spirurina</taxon>
        <taxon>Ascaridomorpha</taxon>
        <taxon>Ascaridoidea</taxon>
        <taxon>Anisakidae</taxon>
        <taxon>Anisakis</taxon>
        <taxon>Anisakis simplex complex</taxon>
    </lineage>
</organism>
<accession>A0A0M3JQZ8</accession>
<dbReference type="AlphaFoldDB" id="A0A0M3JQZ8"/>
<dbReference type="OrthoDB" id="424490at2759"/>
<proteinExistence type="predicted"/>
<protein>
    <submittedName>
        <fullName evidence="4">Capsid protein</fullName>
    </submittedName>
</protein>
<dbReference type="WBParaSite" id="ASIM_0001012101-mRNA-1">
    <property type="protein sequence ID" value="ASIM_0001012101-mRNA-1"/>
    <property type="gene ID" value="ASIM_0001012101"/>
</dbReference>
<evidence type="ECO:0000313" key="4">
    <source>
        <dbReference type="WBParaSite" id="ASIM_0001012101-mRNA-1"/>
    </source>
</evidence>
<evidence type="ECO:0000313" key="2">
    <source>
        <dbReference type="EMBL" id="VDK41876.1"/>
    </source>
</evidence>
<feature type="region of interest" description="Disordered" evidence="1">
    <location>
        <begin position="262"/>
        <end position="300"/>
    </location>
</feature>
<name>A0A0M3JQZ8_ANISI</name>
<evidence type="ECO:0000313" key="3">
    <source>
        <dbReference type="Proteomes" id="UP000267096"/>
    </source>
</evidence>
<dbReference type="Proteomes" id="UP000267096">
    <property type="component" value="Unassembled WGS sequence"/>
</dbReference>
<reference evidence="2 3" key="2">
    <citation type="submission" date="2018-11" db="EMBL/GenBank/DDBJ databases">
        <authorList>
            <consortium name="Pathogen Informatics"/>
        </authorList>
    </citation>
    <scope>NUCLEOTIDE SEQUENCE [LARGE SCALE GENOMIC DNA]</scope>
</reference>
<gene>
    <name evidence="2" type="ORF">ASIM_LOCUS9852</name>
</gene>
<feature type="compositionally biased region" description="Polar residues" evidence="1">
    <location>
        <begin position="36"/>
        <end position="67"/>
    </location>
</feature>
<feature type="region of interest" description="Disordered" evidence="1">
    <location>
        <begin position="1"/>
        <end position="67"/>
    </location>
</feature>
<reference evidence="4" key="1">
    <citation type="submission" date="2017-02" db="UniProtKB">
        <authorList>
            <consortium name="WormBaseParasite"/>
        </authorList>
    </citation>
    <scope>IDENTIFICATION</scope>
</reference>